<dbReference type="Pfam" id="PF10410">
    <property type="entry name" value="DnaB_bind"/>
    <property type="match status" value="1"/>
</dbReference>
<keyword evidence="9" id="KW-0460">Magnesium</keyword>
<dbReference type="InterPro" id="IPR050219">
    <property type="entry name" value="DnaG_primase"/>
</dbReference>
<comment type="caution">
    <text evidence="16">The sequence shown here is derived from an EMBL/GenBank/DDBJ whole genome shotgun (WGS) entry which is preliminary data.</text>
</comment>
<evidence type="ECO:0000256" key="11">
    <source>
        <dbReference type="ARBA" id="ARBA00023163"/>
    </source>
</evidence>
<dbReference type="GO" id="GO:0006269">
    <property type="term" value="P:DNA replication, synthesis of primer"/>
    <property type="evidence" value="ECO:0007669"/>
    <property type="project" value="UniProtKB-UniRule"/>
</dbReference>
<dbReference type="Gene3D" id="3.40.1360.10">
    <property type="match status" value="1"/>
</dbReference>
<dbReference type="Proteomes" id="UP000185860">
    <property type="component" value="Unassembled WGS sequence"/>
</dbReference>
<keyword evidence="2 12" id="KW-0639">Primosome</keyword>
<organism evidence="16 17">
    <name type="scientific">[Phormidium ambiguum] IAM M-71</name>
    <dbReference type="NCBI Taxonomy" id="454136"/>
    <lineage>
        <taxon>Bacteria</taxon>
        <taxon>Bacillati</taxon>
        <taxon>Cyanobacteriota</taxon>
        <taxon>Cyanophyceae</taxon>
        <taxon>Oscillatoriophycideae</taxon>
        <taxon>Aerosakkonematales</taxon>
        <taxon>Aerosakkonemataceae</taxon>
        <taxon>Floridanema</taxon>
    </lineage>
</organism>
<dbReference type="Pfam" id="PF01807">
    <property type="entry name" value="Zn_ribbon_DnaG"/>
    <property type="match status" value="1"/>
</dbReference>
<dbReference type="InterPro" id="IPR036977">
    <property type="entry name" value="DNA_primase_Znf_CHC2"/>
</dbReference>
<comment type="subunit">
    <text evidence="12">Monomer. Interacts with DnaB.</text>
</comment>
<evidence type="ECO:0000256" key="5">
    <source>
        <dbReference type="ARBA" id="ARBA00022705"/>
    </source>
</evidence>
<evidence type="ECO:0000256" key="8">
    <source>
        <dbReference type="ARBA" id="ARBA00022833"/>
    </source>
</evidence>
<evidence type="ECO:0000256" key="6">
    <source>
        <dbReference type="ARBA" id="ARBA00022723"/>
    </source>
</evidence>
<dbReference type="OrthoDB" id="9803773at2"/>
<dbReference type="InterPro" id="IPR030846">
    <property type="entry name" value="DnaG_bac"/>
</dbReference>
<dbReference type="PIRSF" id="PIRSF002811">
    <property type="entry name" value="DnaG"/>
    <property type="match status" value="1"/>
</dbReference>
<keyword evidence="1 12" id="KW-0240">DNA-directed RNA polymerase</keyword>
<evidence type="ECO:0000256" key="14">
    <source>
        <dbReference type="PIRSR" id="PIRSR002811-1"/>
    </source>
</evidence>
<dbReference type="PROSITE" id="PS50880">
    <property type="entry name" value="TOPRIM"/>
    <property type="match status" value="1"/>
</dbReference>
<keyword evidence="4 12" id="KW-0548">Nucleotidyltransferase</keyword>
<dbReference type="HAMAP" id="MF_00974">
    <property type="entry name" value="DNA_primase_DnaG"/>
    <property type="match status" value="1"/>
</dbReference>
<name>A0A1U7I6U9_9CYAN</name>
<comment type="function">
    <text evidence="12 13">RNA polymerase that catalyzes the synthesis of short RNA molecules used as primers for DNA polymerase during DNA replication.</text>
</comment>
<dbReference type="STRING" id="454136.NIES2119_27195"/>
<dbReference type="GO" id="GO:0003899">
    <property type="term" value="F:DNA-directed RNA polymerase activity"/>
    <property type="evidence" value="ECO:0007669"/>
    <property type="project" value="UniProtKB-UniRule"/>
</dbReference>
<keyword evidence="3 12" id="KW-0808">Transferase</keyword>
<dbReference type="GO" id="GO:1990077">
    <property type="term" value="C:primosome complex"/>
    <property type="evidence" value="ECO:0007669"/>
    <property type="project" value="UniProtKB-KW"/>
</dbReference>
<keyword evidence="10 12" id="KW-0238">DNA-binding</keyword>
<dbReference type="Gene3D" id="3.90.580.10">
    <property type="entry name" value="Zinc finger, CHC2-type domain"/>
    <property type="match status" value="1"/>
</dbReference>
<dbReference type="InterPro" id="IPR006171">
    <property type="entry name" value="TOPRIM_dom"/>
</dbReference>
<protein>
    <recommendedName>
        <fullName evidence="12 13">DNA primase</fullName>
        <ecNumber evidence="12">2.7.7.101</ecNumber>
    </recommendedName>
</protein>
<dbReference type="InterPro" id="IPR034151">
    <property type="entry name" value="TOPRIM_DnaG_bac"/>
</dbReference>
<dbReference type="Pfam" id="PF08275">
    <property type="entry name" value="DNAG_N"/>
    <property type="match status" value="1"/>
</dbReference>
<feature type="zinc finger region" description="CHC2-type" evidence="12 14">
    <location>
        <begin position="41"/>
        <end position="65"/>
    </location>
</feature>
<dbReference type="SMART" id="SM00493">
    <property type="entry name" value="TOPRIM"/>
    <property type="match status" value="1"/>
</dbReference>
<feature type="domain" description="Toprim" evidence="15">
    <location>
        <begin position="266"/>
        <end position="349"/>
    </location>
</feature>
<accession>A0A1U7I6U9</accession>
<comment type="catalytic activity">
    <reaction evidence="12">
        <text>ssDNA + n NTP = ssDNA/pppN(pN)n-1 hybrid + (n-1) diphosphate.</text>
        <dbReference type="EC" id="2.7.7.101"/>
    </reaction>
</comment>
<comment type="similarity">
    <text evidence="12 13">Belongs to the DnaG primase family.</text>
</comment>
<dbReference type="InterPro" id="IPR019475">
    <property type="entry name" value="DNA_primase_DnaB-bd"/>
</dbReference>
<dbReference type="Gene3D" id="3.90.980.10">
    <property type="entry name" value="DNA primase, catalytic core, N-terminal domain"/>
    <property type="match status" value="1"/>
</dbReference>
<dbReference type="InterPro" id="IPR002694">
    <property type="entry name" value="Znf_CHC2"/>
</dbReference>
<evidence type="ECO:0000256" key="4">
    <source>
        <dbReference type="ARBA" id="ARBA00022695"/>
    </source>
</evidence>
<dbReference type="InterPro" id="IPR013264">
    <property type="entry name" value="DNAG_N"/>
</dbReference>
<keyword evidence="6 12" id="KW-0479">Metal-binding</keyword>
<dbReference type="CDD" id="cd03364">
    <property type="entry name" value="TOPRIM_DnaG_primases"/>
    <property type="match status" value="1"/>
</dbReference>
<dbReference type="EMBL" id="MRCE01000043">
    <property type="protein sequence ID" value="OKH32048.1"/>
    <property type="molecule type" value="Genomic_DNA"/>
</dbReference>
<evidence type="ECO:0000256" key="7">
    <source>
        <dbReference type="ARBA" id="ARBA00022771"/>
    </source>
</evidence>
<sequence>MQIPRLHPDTIEQVKQRADIVEVISEKVVLRKRGKDFQGLCPFHDEKSPSFSVSPQKQMYYCFGCQAGGNVIKFLMELEKQSFADVVLNLARRYSIPVQTLEPEQRQELQRQITLREQLFEILAVTTAFYQHALYQPSGKVALEYLHSERQLNDETIKKFQLGYAPAGWETLYRYLVEQKGFSIPLVEQAGLIRLRKESQVSYYDYFRDRLIIPIHDLQGRVIGFGGRTLSDEQPKYLNSPESQLFIKGKTLFGLDKAKDAISKQDLAVVVEGYFDAIALHAKGITNAVASLGTALSLDQVKLLLRYNESKQLVLNFDADKAGNTAAKRAIAEIANLAYKGEIQLRILNLPNGKDADEYLKTYSAEKYENLLTDAPLWLAWQIEQLLESKDLKQANQYQQVAEEMVKILGNIIDDNQLTYYVNLCAERLSRGDSRQIPLISQNLLNKVVQHWKVLCRNNQSLQMPLLIENIVKRNYPQTKPQLSIVKKPDTEAEKVVTNQRDDLLKIAEALLLRIYIHCPEHRQNIIDGLESKELELSFSHHRFLWQQIREIDINSSAENLISKLQDIAVEFPQEMAQVSRLFILDEIAEKDLERAGELIKAALIRMEQIMCEKQARCFLTLFEKTDGSLEPENQQNYYQEFLYYKQRSMELEQQCQVSISDLLQL</sequence>
<dbReference type="GO" id="GO:0000428">
    <property type="term" value="C:DNA-directed RNA polymerase complex"/>
    <property type="evidence" value="ECO:0007669"/>
    <property type="project" value="UniProtKB-KW"/>
</dbReference>
<keyword evidence="11 12" id="KW-0804">Transcription</keyword>
<dbReference type="PANTHER" id="PTHR30313:SF2">
    <property type="entry name" value="DNA PRIMASE"/>
    <property type="match status" value="1"/>
</dbReference>
<dbReference type="InterPro" id="IPR006295">
    <property type="entry name" value="DNA_primase_DnaG"/>
</dbReference>
<comment type="cofactor">
    <cofactor evidence="12 13 14">
        <name>Zn(2+)</name>
        <dbReference type="ChEBI" id="CHEBI:29105"/>
    </cofactor>
    <text evidence="12 13 14">Binds 1 zinc ion per monomer.</text>
</comment>
<keyword evidence="7 12" id="KW-0863">Zinc-finger</keyword>
<keyword evidence="5 12" id="KW-0235">DNA replication</keyword>
<dbReference type="GO" id="GO:0005737">
    <property type="term" value="C:cytoplasm"/>
    <property type="evidence" value="ECO:0007669"/>
    <property type="project" value="TreeGrafter"/>
</dbReference>
<dbReference type="SUPFAM" id="SSF56731">
    <property type="entry name" value="DNA primase core"/>
    <property type="match status" value="1"/>
</dbReference>
<dbReference type="GO" id="GO:0003677">
    <property type="term" value="F:DNA binding"/>
    <property type="evidence" value="ECO:0007669"/>
    <property type="project" value="UniProtKB-KW"/>
</dbReference>
<dbReference type="Pfam" id="PF13155">
    <property type="entry name" value="Toprim_2"/>
    <property type="match status" value="1"/>
</dbReference>
<dbReference type="InterPro" id="IPR037068">
    <property type="entry name" value="DNA_primase_core_N_sf"/>
</dbReference>
<evidence type="ECO:0000256" key="3">
    <source>
        <dbReference type="ARBA" id="ARBA00022679"/>
    </source>
</evidence>
<dbReference type="AlphaFoldDB" id="A0A1U7I6U9"/>
<dbReference type="SMART" id="SM00400">
    <property type="entry name" value="ZnF_CHCC"/>
    <property type="match status" value="1"/>
</dbReference>
<dbReference type="FunFam" id="3.90.980.10:FF:000001">
    <property type="entry name" value="DNA primase"/>
    <property type="match status" value="1"/>
</dbReference>
<evidence type="ECO:0000313" key="17">
    <source>
        <dbReference type="Proteomes" id="UP000185860"/>
    </source>
</evidence>
<evidence type="ECO:0000256" key="13">
    <source>
        <dbReference type="PIRNR" id="PIRNR002811"/>
    </source>
</evidence>
<dbReference type="FunFam" id="3.40.1360.10:FF:000002">
    <property type="entry name" value="DNA primase"/>
    <property type="match status" value="1"/>
</dbReference>
<dbReference type="NCBIfam" id="TIGR01391">
    <property type="entry name" value="dnaG"/>
    <property type="match status" value="1"/>
</dbReference>
<proteinExistence type="inferred from homology"/>
<evidence type="ECO:0000256" key="12">
    <source>
        <dbReference type="HAMAP-Rule" id="MF_00974"/>
    </source>
</evidence>
<gene>
    <name evidence="12" type="primary">dnaG</name>
    <name evidence="16" type="ORF">NIES2119_27195</name>
</gene>
<comment type="domain">
    <text evidence="12">Contains an N-terminal zinc-binding domain, a central core domain that contains the primase activity, and a C-terminal DnaB-binding domain.</text>
</comment>
<evidence type="ECO:0000313" key="16">
    <source>
        <dbReference type="EMBL" id="OKH32048.1"/>
    </source>
</evidence>
<dbReference type="FunFam" id="3.90.580.10:FF:000001">
    <property type="entry name" value="DNA primase"/>
    <property type="match status" value="1"/>
</dbReference>
<evidence type="ECO:0000256" key="10">
    <source>
        <dbReference type="ARBA" id="ARBA00023125"/>
    </source>
</evidence>
<evidence type="ECO:0000259" key="15">
    <source>
        <dbReference type="PROSITE" id="PS50880"/>
    </source>
</evidence>
<dbReference type="GO" id="GO:0008270">
    <property type="term" value="F:zinc ion binding"/>
    <property type="evidence" value="ECO:0007669"/>
    <property type="project" value="UniProtKB-UniRule"/>
</dbReference>
<evidence type="ECO:0000256" key="9">
    <source>
        <dbReference type="ARBA" id="ARBA00022842"/>
    </source>
</evidence>
<reference evidence="16 17" key="1">
    <citation type="submission" date="2016-11" db="EMBL/GenBank/DDBJ databases">
        <title>Draft Genome Sequences of Nine Cyanobacterial Strains from Diverse Habitats.</title>
        <authorList>
            <person name="Zhu T."/>
            <person name="Hou S."/>
            <person name="Lu X."/>
            <person name="Hess W.R."/>
        </authorList>
    </citation>
    <scope>NUCLEOTIDE SEQUENCE [LARGE SCALE GENOMIC DNA]</scope>
    <source>
        <strain evidence="16 17">IAM M-71</strain>
    </source>
</reference>
<evidence type="ECO:0000256" key="2">
    <source>
        <dbReference type="ARBA" id="ARBA00022515"/>
    </source>
</evidence>
<dbReference type="PANTHER" id="PTHR30313">
    <property type="entry name" value="DNA PRIMASE"/>
    <property type="match status" value="1"/>
</dbReference>
<dbReference type="EC" id="2.7.7.101" evidence="12"/>
<dbReference type="RefSeq" id="WP_073596629.1">
    <property type="nucleotide sequence ID" value="NZ_MRCE01000043.1"/>
</dbReference>
<keyword evidence="8 12" id="KW-0862">Zinc</keyword>
<dbReference type="SUPFAM" id="SSF57783">
    <property type="entry name" value="Zinc beta-ribbon"/>
    <property type="match status" value="1"/>
</dbReference>
<evidence type="ECO:0000256" key="1">
    <source>
        <dbReference type="ARBA" id="ARBA00022478"/>
    </source>
</evidence>